<evidence type="ECO:0000256" key="4">
    <source>
        <dbReference type="ARBA" id="ARBA00022963"/>
    </source>
</evidence>
<evidence type="ECO:0000313" key="10">
    <source>
        <dbReference type="EMBL" id="CDP34738.1"/>
    </source>
</evidence>
<evidence type="ECO:0000256" key="1">
    <source>
        <dbReference type="ARBA" id="ARBA00004167"/>
    </source>
</evidence>
<evidence type="ECO:0000256" key="2">
    <source>
        <dbReference type="ARBA" id="ARBA00022692"/>
    </source>
</evidence>
<feature type="region of interest" description="Disordered" evidence="8">
    <location>
        <begin position="436"/>
        <end position="465"/>
    </location>
</feature>
<dbReference type="EMBL" id="HG937693">
    <property type="protein sequence ID" value="CDP34738.1"/>
    <property type="molecule type" value="Genomic_DNA"/>
</dbReference>
<dbReference type="Pfam" id="PF00561">
    <property type="entry name" value="Abhydrolase_1"/>
    <property type="match status" value="1"/>
</dbReference>
<dbReference type="Gene3D" id="3.40.50.1820">
    <property type="entry name" value="alpha/beta hydrolase"/>
    <property type="match status" value="1"/>
</dbReference>
<evidence type="ECO:0000256" key="6">
    <source>
        <dbReference type="ARBA" id="ARBA00023098"/>
    </source>
</evidence>
<keyword evidence="7" id="KW-0472">Membrane</keyword>
<keyword evidence="3" id="KW-0378">Hydrolase</keyword>
<keyword evidence="6" id="KW-0443">Lipid metabolism</keyword>
<organism evidence="10">
    <name type="scientific">Blastobotrys adeninivorans</name>
    <name type="common">Yeast</name>
    <name type="synonym">Arxula adeninivorans</name>
    <dbReference type="NCBI Taxonomy" id="409370"/>
    <lineage>
        <taxon>Eukaryota</taxon>
        <taxon>Fungi</taxon>
        <taxon>Dikarya</taxon>
        <taxon>Ascomycota</taxon>
        <taxon>Saccharomycotina</taxon>
        <taxon>Dipodascomycetes</taxon>
        <taxon>Dipodascales</taxon>
        <taxon>Trichomonascaceae</taxon>
        <taxon>Blastobotrys</taxon>
    </lineage>
</organism>
<evidence type="ECO:0000256" key="3">
    <source>
        <dbReference type="ARBA" id="ARBA00022801"/>
    </source>
</evidence>
<dbReference type="GO" id="GO:0016787">
    <property type="term" value="F:hydrolase activity"/>
    <property type="evidence" value="ECO:0007669"/>
    <property type="project" value="UniProtKB-KW"/>
</dbReference>
<reference evidence="10" key="2">
    <citation type="submission" date="2014-06" db="EMBL/GenBank/DDBJ databases">
        <title>The complete genome of Blastobotrys (Arxula) adeninivorans LS3 - a yeast of biotechnological interest.</title>
        <authorList>
            <person name="Kunze G."/>
            <person name="Gaillardin C."/>
            <person name="Czernicka M."/>
            <person name="Durrens P."/>
            <person name="Martin T."/>
            <person name="Boer E."/>
            <person name="Gabaldon T."/>
            <person name="Cruz J."/>
            <person name="Talla E."/>
            <person name="Marck C."/>
            <person name="Goffeau A."/>
            <person name="Barbe V."/>
            <person name="Baret P."/>
            <person name="Baronian K."/>
            <person name="Beier S."/>
            <person name="Bleykasten C."/>
            <person name="Bode R."/>
            <person name="Casaregola S."/>
            <person name="Despons L."/>
            <person name="Fairhead C."/>
            <person name="Giersberg M."/>
            <person name="Gierski P."/>
            <person name="Hahnel U."/>
            <person name="Hartmann A."/>
            <person name="Jankowska D."/>
            <person name="Jubin C."/>
            <person name="Jung P."/>
            <person name="Lafontaine I."/>
            <person name="Leh-Louis V."/>
            <person name="Lemaire M."/>
            <person name="Marcet-Houben M."/>
            <person name="Mascher M."/>
            <person name="Morel G."/>
            <person name="Richard G.-F."/>
            <person name="Riechen J."/>
            <person name="Sacerdot C."/>
            <person name="Sarkar A."/>
            <person name="Savel G."/>
            <person name="Schacherer J."/>
            <person name="Sherman D."/>
            <person name="Straub M.-L."/>
            <person name="Stein N."/>
            <person name="Thierry A."/>
            <person name="Trautwein-Schult A."/>
            <person name="Westhof E."/>
            <person name="Worch S."/>
            <person name="Dujon B."/>
            <person name="Souciet J.-L."/>
            <person name="Wincker P."/>
            <person name="Scholz U."/>
            <person name="Neuveglise N."/>
        </authorList>
    </citation>
    <scope>NUCLEOTIDE SEQUENCE</scope>
    <source>
        <strain evidence="10">LS3</strain>
    </source>
</reference>
<dbReference type="AlphaFoldDB" id="A0A060T1D0"/>
<gene>
    <name evidence="10" type="ORF">GNLVRS02_ARAD1C19382g</name>
</gene>
<evidence type="ECO:0000256" key="7">
    <source>
        <dbReference type="ARBA" id="ARBA00023136"/>
    </source>
</evidence>
<dbReference type="GO" id="GO:0016042">
    <property type="term" value="P:lipid catabolic process"/>
    <property type="evidence" value="ECO:0007669"/>
    <property type="project" value="UniProtKB-KW"/>
</dbReference>
<dbReference type="PANTHER" id="PTHR11005">
    <property type="entry name" value="LYSOSOMAL ACID LIPASE-RELATED"/>
    <property type="match status" value="1"/>
</dbReference>
<keyword evidence="4" id="KW-0442">Lipid degradation</keyword>
<evidence type="ECO:0000259" key="9">
    <source>
        <dbReference type="Pfam" id="PF00561"/>
    </source>
</evidence>
<proteinExistence type="predicted"/>
<dbReference type="InterPro" id="IPR029058">
    <property type="entry name" value="AB_hydrolase_fold"/>
</dbReference>
<dbReference type="InterPro" id="IPR000073">
    <property type="entry name" value="AB_hydrolase_1"/>
</dbReference>
<reference evidence="10" key="1">
    <citation type="submission" date="2014-02" db="EMBL/GenBank/DDBJ databases">
        <authorList>
            <person name="Genoscope - CEA"/>
        </authorList>
    </citation>
    <scope>NUCLEOTIDE SEQUENCE</scope>
    <source>
        <strain evidence="10">LS3</strain>
    </source>
</reference>
<keyword evidence="5" id="KW-1133">Transmembrane helix</keyword>
<sequence length="465" mass="52380">MRVPFLGRLRAMEWPILVFSLLLVVVEQLIYVIAELIPSPAISFFDSITQRIFSLFNVSSPSKMDERVRQVARGKSFVEICSLFGYKAEEHVVQTSDGYILGVHRIVGSQHSLGSPPRSGAPVVYLHHGLLMNSEVWVVNLDPSRCLPFVLADLGYDVWLGNNRGNKYSKKHISKKTTDKDFWNFSIDDFALYDIPDTIDYILKYVQQKNLAYIGFSQGTAQGFAALSVNPDLNNKVRLFIALAPAMAPPGLNNQIVDSLTKASPSLIYLFFGTKAILPSTAFWQSIMYPPLFVKTIDLSLDFLFRWSGRNISYAQKLASYAHLYSYTSVKSVVHWFQIMRNGRFHMYDDAVQNPLVYDPTYYRVAPFPTKNIKTPVVLIYGATDSLVDIKLMLSELPDGTAHVGIKDHEHLDILWGKNIDTLIFPYVLNALKKSSSSRSRTQTPPSPLSPVNGKLISHHHSNSP</sequence>
<evidence type="ECO:0000256" key="8">
    <source>
        <dbReference type="SAM" id="MobiDB-lite"/>
    </source>
</evidence>
<feature type="domain" description="AB hydrolase-1" evidence="9">
    <location>
        <begin position="122"/>
        <end position="417"/>
    </location>
</feature>
<comment type="subcellular location">
    <subcellularLocation>
        <location evidence="1">Membrane</location>
        <topology evidence="1">Single-pass membrane protein</topology>
    </subcellularLocation>
</comment>
<dbReference type="FunFam" id="3.40.50.1820:FF:000095">
    <property type="entry name" value="Triglyceride lipase-cholesterol esterase"/>
    <property type="match status" value="1"/>
</dbReference>
<accession>A0A060T1D0</accession>
<dbReference type="SUPFAM" id="SSF53474">
    <property type="entry name" value="alpha/beta-Hydrolases"/>
    <property type="match status" value="1"/>
</dbReference>
<evidence type="ECO:0000256" key="5">
    <source>
        <dbReference type="ARBA" id="ARBA00022989"/>
    </source>
</evidence>
<name>A0A060T1D0_BLAAD</name>
<dbReference type="GO" id="GO:0016020">
    <property type="term" value="C:membrane"/>
    <property type="evidence" value="ECO:0007669"/>
    <property type="project" value="UniProtKB-SubCell"/>
</dbReference>
<protein>
    <submittedName>
        <fullName evidence="10">ARAD1C19382p</fullName>
    </submittedName>
</protein>
<dbReference type="PhylomeDB" id="A0A060T1D0"/>
<keyword evidence="2" id="KW-0812">Transmembrane</keyword>